<feature type="transmembrane region" description="Helical" evidence="8">
    <location>
        <begin position="115"/>
        <end position="133"/>
    </location>
</feature>
<dbReference type="Pfam" id="PF07690">
    <property type="entry name" value="MFS_1"/>
    <property type="match status" value="1"/>
</dbReference>
<keyword evidence="6 8" id="KW-0472">Membrane</keyword>
<keyword evidence="3" id="KW-1003">Cell membrane</keyword>
<organism evidence="9 10">
    <name type="scientific">Kitasatospora aburaviensis</name>
    <dbReference type="NCBI Taxonomy" id="67265"/>
    <lineage>
        <taxon>Bacteria</taxon>
        <taxon>Bacillati</taxon>
        <taxon>Actinomycetota</taxon>
        <taxon>Actinomycetes</taxon>
        <taxon>Kitasatosporales</taxon>
        <taxon>Streptomycetaceae</taxon>
        <taxon>Kitasatospora</taxon>
    </lineage>
</organism>
<feature type="transmembrane region" description="Helical" evidence="8">
    <location>
        <begin position="426"/>
        <end position="448"/>
    </location>
</feature>
<dbReference type="InterPro" id="IPR036259">
    <property type="entry name" value="MFS_trans_sf"/>
</dbReference>
<dbReference type="EMBL" id="JBHSOD010000081">
    <property type="protein sequence ID" value="MFC5890415.1"/>
    <property type="molecule type" value="Genomic_DNA"/>
</dbReference>
<feature type="transmembrane region" description="Helical" evidence="8">
    <location>
        <begin position="270"/>
        <end position="297"/>
    </location>
</feature>
<keyword evidence="10" id="KW-1185">Reference proteome</keyword>
<dbReference type="RefSeq" id="WP_313766612.1">
    <property type="nucleotide sequence ID" value="NZ_BAAAVH010000119.1"/>
</dbReference>
<evidence type="ECO:0000256" key="8">
    <source>
        <dbReference type="SAM" id="Phobius"/>
    </source>
</evidence>
<evidence type="ECO:0000256" key="4">
    <source>
        <dbReference type="ARBA" id="ARBA00022692"/>
    </source>
</evidence>
<feature type="compositionally biased region" description="Low complexity" evidence="7">
    <location>
        <begin position="1"/>
        <end position="17"/>
    </location>
</feature>
<accession>A0ABW1F8E9</accession>
<evidence type="ECO:0000313" key="10">
    <source>
        <dbReference type="Proteomes" id="UP001596067"/>
    </source>
</evidence>
<feature type="transmembrane region" description="Helical" evidence="8">
    <location>
        <begin position="176"/>
        <end position="196"/>
    </location>
</feature>
<keyword evidence="2" id="KW-0813">Transport</keyword>
<keyword evidence="5 8" id="KW-1133">Transmembrane helix</keyword>
<feature type="transmembrane region" description="Helical" evidence="8">
    <location>
        <begin position="52"/>
        <end position="74"/>
    </location>
</feature>
<dbReference type="Proteomes" id="UP001596067">
    <property type="component" value="Unassembled WGS sequence"/>
</dbReference>
<protein>
    <submittedName>
        <fullName evidence="9">MFS transporter</fullName>
    </submittedName>
</protein>
<comment type="caution">
    <text evidence="9">The sequence shown here is derived from an EMBL/GenBank/DDBJ whole genome shotgun (WGS) entry which is preliminary data.</text>
</comment>
<dbReference type="InterPro" id="IPR011701">
    <property type="entry name" value="MFS"/>
</dbReference>
<evidence type="ECO:0000256" key="7">
    <source>
        <dbReference type="SAM" id="MobiDB-lite"/>
    </source>
</evidence>
<gene>
    <name evidence="9" type="ORF">ACFP0N_36225</name>
</gene>
<sequence>MTTPSAETSAATSGLPEPGLPEPGPASPGPSEPGRTGLAARLLHPDPTVRRLAAITLVNTVGSGLSLSVGVLFFTRVLGLTAAQLGLGLTAAGLCGVAASVPAGRAADRWGARPVLVVLVTVNALGTAGYALVHSYAAFLPLACVVSAVDRGSAAVRNALYAQVLPADRRVAGRAYLRVVTNIGICLGTALGAIALQADTRGAYLAAILADAVSYLAVAVLFQRLPVPGVRRRGAAGAGDGGAGGSGAGTADATGRAAGERRRNPALRDAPFLVVTVLNALLCLQFAVLEVGVPLWVVQQTDAPRITVAGTLVVNTVLVIALQVRATRGTEDPATAARACGRAGLILAASCLVIALAHGLPATVAAAVVLGGVALQALGEVLAQAGGWALSYDLAGERDHGAYQGVYNAGTAAALMIGPAVVSTAVIGYGLLGWAALGALLAGAGLAMGPTVRWARRRGPDEAGCR</sequence>
<feature type="transmembrane region" description="Helical" evidence="8">
    <location>
        <begin position="80"/>
        <end position="103"/>
    </location>
</feature>
<keyword evidence="4 8" id="KW-0812">Transmembrane</keyword>
<feature type="transmembrane region" description="Helical" evidence="8">
    <location>
        <begin position="202"/>
        <end position="222"/>
    </location>
</feature>
<dbReference type="Gene3D" id="1.20.1250.20">
    <property type="entry name" value="MFS general substrate transporter like domains"/>
    <property type="match status" value="1"/>
</dbReference>
<dbReference type="SUPFAM" id="SSF103473">
    <property type="entry name" value="MFS general substrate transporter"/>
    <property type="match status" value="1"/>
</dbReference>
<dbReference type="PANTHER" id="PTHR23517">
    <property type="entry name" value="RESISTANCE PROTEIN MDTM, PUTATIVE-RELATED-RELATED"/>
    <property type="match status" value="1"/>
</dbReference>
<evidence type="ECO:0000256" key="1">
    <source>
        <dbReference type="ARBA" id="ARBA00004651"/>
    </source>
</evidence>
<evidence type="ECO:0000313" key="9">
    <source>
        <dbReference type="EMBL" id="MFC5890415.1"/>
    </source>
</evidence>
<feature type="compositionally biased region" description="Pro residues" evidence="7">
    <location>
        <begin position="18"/>
        <end position="31"/>
    </location>
</feature>
<feature type="transmembrane region" description="Helical" evidence="8">
    <location>
        <begin position="345"/>
        <end position="370"/>
    </location>
</feature>
<dbReference type="InterPro" id="IPR050171">
    <property type="entry name" value="MFS_Transporters"/>
</dbReference>
<feature type="compositionally biased region" description="Gly residues" evidence="7">
    <location>
        <begin position="237"/>
        <end position="248"/>
    </location>
</feature>
<evidence type="ECO:0000256" key="2">
    <source>
        <dbReference type="ARBA" id="ARBA00022448"/>
    </source>
</evidence>
<reference evidence="10" key="1">
    <citation type="journal article" date="2019" name="Int. J. Syst. Evol. Microbiol.">
        <title>The Global Catalogue of Microorganisms (GCM) 10K type strain sequencing project: providing services to taxonomists for standard genome sequencing and annotation.</title>
        <authorList>
            <consortium name="The Broad Institute Genomics Platform"/>
            <consortium name="The Broad Institute Genome Sequencing Center for Infectious Disease"/>
            <person name="Wu L."/>
            <person name="Ma J."/>
        </authorList>
    </citation>
    <scope>NUCLEOTIDE SEQUENCE [LARGE SCALE GENOMIC DNA]</scope>
    <source>
        <strain evidence="10">CGMCC 4.1469</strain>
    </source>
</reference>
<proteinExistence type="predicted"/>
<feature type="region of interest" description="Disordered" evidence="7">
    <location>
        <begin position="1"/>
        <end position="39"/>
    </location>
</feature>
<comment type="subcellular location">
    <subcellularLocation>
        <location evidence="1">Cell membrane</location>
        <topology evidence="1">Multi-pass membrane protein</topology>
    </subcellularLocation>
</comment>
<feature type="region of interest" description="Disordered" evidence="7">
    <location>
        <begin position="237"/>
        <end position="262"/>
    </location>
</feature>
<dbReference type="PANTHER" id="PTHR23517:SF2">
    <property type="entry name" value="MULTIDRUG RESISTANCE PROTEIN MDTH"/>
    <property type="match status" value="1"/>
</dbReference>
<evidence type="ECO:0000256" key="3">
    <source>
        <dbReference type="ARBA" id="ARBA00022475"/>
    </source>
</evidence>
<name>A0ABW1F8E9_9ACTN</name>
<feature type="transmembrane region" description="Helical" evidence="8">
    <location>
        <begin position="303"/>
        <end position="324"/>
    </location>
</feature>
<evidence type="ECO:0000256" key="5">
    <source>
        <dbReference type="ARBA" id="ARBA00022989"/>
    </source>
</evidence>
<evidence type="ECO:0000256" key="6">
    <source>
        <dbReference type="ARBA" id="ARBA00023136"/>
    </source>
</evidence>